<dbReference type="PROSITE" id="PS50287">
    <property type="entry name" value="SRCR_2"/>
    <property type="match status" value="3"/>
</dbReference>
<reference evidence="5" key="1">
    <citation type="submission" date="2021-03" db="EMBL/GenBank/DDBJ databases">
        <authorList>
            <person name="Bekaert M."/>
        </authorList>
    </citation>
    <scope>NUCLEOTIDE SEQUENCE</scope>
</reference>
<name>A0A8S3R2D8_MYTED</name>
<gene>
    <name evidence="5" type="ORF">MEDL_17418</name>
</gene>
<organism evidence="5 6">
    <name type="scientific">Mytilus edulis</name>
    <name type="common">Blue mussel</name>
    <dbReference type="NCBI Taxonomy" id="6550"/>
    <lineage>
        <taxon>Eukaryota</taxon>
        <taxon>Metazoa</taxon>
        <taxon>Spiralia</taxon>
        <taxon>Lophotrochozoa</taxon>
        <taxon>Mollusca</taxon>
        <taxon>Bivalvia</taxon>
        <taxon>Autobranchia</taxon>
        <taxon>Pteriomorphia</taxon>
        <taxon>Mytilida</taxon>
        <taxon>Mytiloidea</taxon>
        <taxon>Mytilidae</taxon>
        <taxon>Mytilinae</taxon>
        <taxon>Mytilus</taxon>
    </lineage>
</organism>
<comment type="caution">
    <text evidence="5">The sequence shown here is derived from an EMBL/GenBank/DDBJ whole genome shotgun (WGS) entry which is preliminary data.</text>
</comment>
<accession>A0A8S3R2D8</accession>
<feature type="domain" description="SRCR" evidence="4">
    <location>
        <begin position="1"/>
        <end position="38"/>
    </location>
</feature>
<comment type="caution">
    <text evidence="3">Lacks conserved residue(s) required for the propagation of feature annotation.</text>
</comment>
<dbReference type="InterPro" id="IPR036772">
    <property type="entry name" value="SRCR-like_dom_sf"/>
</dbReference>
<keyword evidence="1" id="KW-0732">Signal</keyword>
<dbReference type="InterPro" id="IPR001190">
    <property type="entry name" value="SRCR"/>
</dbReference>
<dbReference type="Pfam" id="PF00530">
    <property type="entry name" value="SRCR"/>
    <property type="match status" value="3"/>
</dbReference>
<evidence type="ECO:0000256" key="2">
    <source>
        <dbReference type="ARBA" id="ARBA00023157"/>
    </source>
</evidence>
<feature type="disulfide bond" evidence="3">
    <location>
        <begin position="110"/>
        <end position="120"/>
    </location>
</feature>
<evidence type="ECO:0000313" key="6">
    <source>
        <dbReference type="Proteomes" id="UP000683360"/>
    </source>
</evidence>
<evidence type="ECO:0000256" key="3">
    <source>
        <dbReference type="PROSITE-ProRule" id="PRU00196"/>
    </source>
</evidence>
<dbReference type="Proteomes" id="UP000683360">
    <property type="component" value="Unassembled WGS sequence"/>
</dbReference>
<dbReference type="AlphaFoldDB" id="A0A8S3R2D8"/>
<dbReference type="PRINTS" id="PR00258">
    <property type="entry name" value="SPERACTRCPTR"/>
</dbReference>
<keyword evidence="6" id="KW-1185">Reference proteome</keyword>
<dbReference type="FunFam" id="3.10.250.10:FF:000001">
    <property type="entry name" value="Lysyl oxidase 4 isoform X1"/>
    <property type="match status" value="1"/>
</dbReference>
<dbReference type="GO" id="GO:0016020">
    <property type="term" value="C:membrane"/>
    <property type="evidence" value="ECO:0007669"/>
    <property type="project" value="InterPro"/>
</dbReference>
<dbReference type="SUPFAM" id="SSF56487">
    <property type="entry name" value="SRCR-like"/>
    <property type="match status" value="3"/>
</dbReference>
<feature type="domain" description="SRCR" evidence="4">
    <location>
        <begin position="144"/>
        <end position="203"/>
    </location>
</feature>
<evidence type="ECO:0000259" key="4">
    <source>
        <dbReference type="PROSITE" id="PS50287"/>
    </source>
</evidence>
<dbReference type="OrthoDB" id="422749at2759"/>
<dbReference type="PANTHER" id="PTHR48071">
    <property type="entry name" value="SRCR DOMAIN-CONTAINING PROTEIN"/>
    <property type="match status" value="1"/>
</dbReference>
<dbReference type="Gene3D" id="3.10.250.10">
    <property type="entry name" value="SRCR-like domain"/>
    <property type="match status" value="3"/>
</dbReference>
<protein>
    <submittedName>
        <fullName evidence="5">Scavenger receptor cysteine-rich domain superfamily protein</fullName>
    </submittedName>
</protein>
<dbReference type="EMBL" id="CAJPWZ010000901">
    <property type="protein sequence ID" value="CAG2202855.1"/>
    <property type="molecule type" value="Genomic_DNA"/>
</dbReference>
<keyword evidence="2 3" id="KW-1015">Disulfide bond</keyword>
<proteinExistence type="predicted"/>
<dbReference type="SMART" id="SM00202">
    <property type="entry name" value="SR"/>
    <property type="match status" value="2"/>
</dbReference>
<evidence type="ECO:0000256" key="1">
    <source>
        <dbReference type="ARBA" id="ARBA00022729"/>
    </source>
</evidence>
<sequence length="203" mass="22417">MRLVGSIRPSEGRLEIFHNNAWGTVCSDNFDALDAATVYTMVRLAGGTKPANGRIEIVHNGLWGTMCDANFDQASATVVCTMLGYNNSKLHIPMHILDKEMAISFSNLKCAGTESDLEDCKYSSWNNSPCSHENDIGIDCATPVRLLGGRGPFEGTVELYHFGTWGELCDNNFDVKDAKVICRMLGYTSGYVEIHFENNIYSN</sequence>
<keyword evidence="5" id="KW-0675">Receptor</keyword>
<dbReference type="PROSITE" id="PS00420">
    <property type="entry name" value="SRCR_1"/>
    <property type="match status" value="2"/>
</dbReference>
<feature type="domain" description="SRCR" evidence="4">
    <location>
        <begin position="42"/>
        <end position="141"/>
    </location>
</feature>
<evidence type="ECO:0000313" key="5">
    <source>
        <dbReference type="EMBL" id="CAG2202855.1"/>
    </source>
</evidence>
<dbReference type="PANTHER" id="PTHR48071:SF18">
    <property type="entry name" value="DELETED IN MALIGNANT BRAIN TUMORS 1 PROTEIN-RELATED"/>
    <property type="match status" value="1"/>
</dbReference>